<dbReference type="EMBL" id="LKVB01000010">
    <property type="protein sequence ID" value="PHJ26361.1"/>
    <property type="molecule type" value="Genomic_DNA"/>
</dbReference>
<dbReference type="AlphaFoldDB" id="A0AA44ZDQ9"/>
<dbReference type="Proteomes" id="UP000223982">
    <property type="component" value="Unassembled WGS sequence"/>
</dbReference>
<organism evidence="1 2">
    <name type="scientific">Cutibacterium acnes</name>
    <name type="common">Propionibacterium acnes</name>
    <dbReference type="NCBI Taxonomy" id="1747"/>
    <lineage>
        <taxon>Bacteria</taxon>
        <taxon>Bacillati</taxon>
        <taxon>Actinomycetota</taxon>
        <taxon>Actinomycetes</taxon>
        <taxon>Propionibacteriales</taxon>
        <taxon>Propionibacteriaceae</taxon>
        <taxon>Cutibacterium</taxon>
    </lineage>
</organism>
<gene>
    <name evidence="1" type="ORF">APS60_10470</name>
</gene>
<accession>A0AA44ZDQ9</accession>
<proteinExistence type="predicted"/>
<name>A0AA44ZDQ9_CUTAC</name>
<comment type="caution">
    <text evidence="1">The sequence shown here is derived from an EMBL/GenBank/DDBJ whole genome shotgun (WGS) entry which is preliminary data.</text>
</comment>
<evidence type="ECO:0000313" key="1">
    <source>
        <dbReference type="EMBL" id="PHJ26361.1"/>
    </source>
</evidence>
<evidence type="ECO:0000313" key="2">
    <source>
        <dbReference type="Proteomes" id="UP000223982"/>
    </source>
</evidence>
<reference evidence="1 2" key="1">
    <citation type="submission" date="2017-02" db="EMBL/GenBank/DDBJ databases">
        <title>Prevalence of linear plasmids in Propionibacterium acnes isolates obtained from cancerous prostatic tissue.</title>
        <authorList>
            <person name="Davidsson S."/>
            <person name="Bruggemann H."/>
        </authorList>
    </citation>
    <scope>NUCLEOTIDE SEQUENCE [LARGE SCALE GENOMIC DNA]</scope>
    <source>
        <strain evidence="1 2">09-9</strain>
    </source>
</reference>
<protein>
    <submittedName>
        <fullName evidence="1">Uncharacterized protein</fullName>
    </submittedName>
</protein>
<sequence length="68" mass="7008">MERITGAVAIRCGGTFALGGINPCSCVQPLCLSEGLQFKGVKSRIDRDCCDDASCRRGGNVGTMPGAS</sequence>